<protein>
    <recommendedName>
        <fullName evidence="5">Repeat domain-containing protein</fullName>
    </recommendedName>
</protein>
<evidence type="ECO:0000256" key="2">
    <source>
        <dbReference type="SAM" id="SignalP"/>
    </source>
</evidence>
<dbReference type="Pfam" id="PF13517">
    <property type="entry name" value="FG-GAP_3"/>
    <property type="match status" value="4"/>
</dbReference>
<reference evidence="3 4" key="1">
    <citation type="submission" date="2020-08" db="EMBL/GenBank/DDBJ databases">
        <title>Genomic Encyclopedia of Type Strains, Phase III (KMG-III): the genomes of soil and plant-associated and newly described type strains.</title>
        <authorList>
            <person name="Whitman W."/>
        </authorList>
    </citation>
    <scope>NUCLEOTIDE SEQUENCE [LARGE SCALE GENOMIC DNA]</scope>
    <source>
        <strain evidence="3 4">CECT 8356</strain>
    </source>
</reference>
<comment type="caution">
    <text evidence="3">The sequence shown here is derived from an EMBL/GenBank/DDBJ whole genome shotgun (WGS) entry which is preliminary data.</text>
</comment>
<dbReference type="Proteomes" id="UP000543579">
    <property type="component" value="Unassembled WGS sequence"/>
</dbReference>
<dbReference type="InterPro" id="IPR028994">
    <property type="entry name" value="Integrin_alpha_N"/>
</dbReference>
<proteinExistence type="predicted"/>
<dbReference type="AlphaFoldDB" id="A0A7W5GEQ4"/>
<keyword evidence="1 2" id="KW-0732">Signal</keyword>
<feature type="signal peptide" evidence="2">
    <location>
        <begin position="1"/>
        <end position="40"/>
    </location>
</feature>
<dbReference type="PANTHER" id="PTHR44103">
    <property type="entry name" value="PROPROTEIN CONVERTASE P"/>
    <property type="match status" value="1"/>
</dbReference>
<name>A0A7W5GEQ4_9MICO</name>
<dbReference type="InterPro" id="IPR013517">
    <property type="entry name" value="FG-GAP"/>
</dbReference>
<dbReference type="EMBL" id="JACHXY010000001">
    <property type="protein sequence ID" value="MBB3156758.1"/>
    <property type="molecule type" value="Genomic_DNA"/>
</dbReference>
<dbReference type="SUPFAM" id="SSF69318">
    <property type="entry name" value="Integrin alpha N-terminal domain"/>
    <property type="match status" value="3"/>
</dbReference>
<dbReference type="Gene3D" id="2.130.10.130">
    <property type="entry name" value="Integrin alpha, N-terminal"/>
    <property type="match status" value="2"/>
</dbReference>
<dbReference type="RefSeq" id="WP_183418278.1">
    <property type="nucleotide sequence ID" value="NZ_JACHXY010000001.1"/>
</dbReference>
<feature type="chain" id="PRO_5031093517" description="Repeat domain-containing protein" evidence="2">
    <location>
        <begin position="41"/>
        <end position="788"/>
    </location>
</feature>
<sequence length="788" mass="83396">MTRATTLGRRAAAFITIWACALAVLVALPATVSPTSSASAANAADWNAGNIIDDAVFYDSNAMSSGEIQTFMERQVRSCQSGYTCIKDYRQNTDNRPADRYCDGYSGRANESASTIIDRVARSCGISQKSLLVLLQKEQGLITSTSPSAWNYSAATGQGCPDTAPCDASTSGFFYQVYYAARQFEIYRLSPTSWGYQAGRYNNILYNPNGNCGTQRVYIENQATAGLYIYTPYVPNQAALNNLYGTGDGCSAYGNRNFWRTFTDWFGSTRYTPKLPQYGEDPSVVAVDASGSVLSYPFKNSAWGARVRTAGGVAGTDRVLSMGDFDGDGRRDMIVIDEAKTVWLRPLAEQGNDLPPKRIDVDWSDAPFISAAGDADGDGAPDVYTTTKDGRLLFWKGTGYGTFAAPRQVGSGWTGYTAFVGGSDITGDGAPDLLARDDSGALWSYRGDGKGGFRDGRDYLGGGWDAMRIILMPGDFTGDGPGDILAVDRSGVMWAYAGGNNGTFSRASAPVGSGWSVMSVVTSEGARPGWRRSFPGGAGDLTGDGLSDVVAVSSKGVMSVYPGNGSGGWLGPIQVDAKWGSAKIVPLGDFTGDGRADLGRIASDGTFQLLRGKGDGTFEKPTTIGSGWSGFGIVTGGIDFDGDRRVDVVARDASGGLQLYRGDGMGGWLIDQAQPIGFGWGIIDSLSAAGDVDGDRVNDFIARRTDGTLWMYGADGRGNWGSIRQIGTGWNVFGTVFSPGNFDGSGGPDVLGRASNGDLFLYRGDGGGGWQGDKVLAGIGWSVMSQIR</sequence>
<gene>
    <name evidence="3" type="ORF">FHS07_000442</name>
</gene>
<organism evidence="3 4">
    <name type="scientific">Microbacterium proteolyticum</name>
    <dbReference type="NCBI Taxonomy" id="1572644"/>
    <lineage>
        <taxon>Bacteria</taxon>
        <taxon>Bacillati</taxon>
        <taxon>Actinomycetota</taxon>
        <taxon>Actinomycetes</taxon>
        <taxon>Micrococcales</taxon>
        <taxon>Microbacteriaceae</taxon>
        <taxon>Microbacterium</taxon>
    </lineage>
</organism>
<evidence type="ECO:0000313" key="4">
    <source>
        <dbReference type="Proteomes" id="UP000543579"/>
    </source>
</evidence>
<dbReference type="PANTHER" id="PTHR44103:SF1">
    <property type="entry name" value="PROPROTEIN CONVERTASE P"/>
    <property type="match status" value="1"/>
</dbReference>
<evidence type="ECO:0008006" key="5">
    <source>
        <dbReference type="Google" id="ProtNLM"/>
    </source>
</evidence>
<evidence type="ECO:0000313" key="3">
    <source>
        <dbReference type="EMBL" id="MBB3156758.1"/>
    </source>
</evidence>
<accession>A0A7W5GEQ4</accession>
<evidence type="ECO:0000256" key="1">
    <source>
        <dbReference type="ARBA" id="ARBA00022729"/>
    </source>
</evidence>